<dbReference type="EMBL" id="KI964867">
    <property type="protein sequence ID" value="EUC27893.1"/>
    <property type="molecule type" value="Genomic_DNA"/>
</dbReference>
<proteinExistence type="predicted"/>
<evidence type="ECO:0000313" key="1">
    <source>
        <dbReference type="EMBL" id="EUC27893.1"/>
    </source>
</evidence>
<dbReference type="RefSeq" id="XP_007717808.1">
    <property type="nucleotide sequence ID" value="XM_007719618.1"/>
</dbReference>
<reference evidence="1 2" key="1">
    <citation type="journal article" date="2013" name="PLoS Genet.">
        <title>Comparative genome structure, secondary metabolite, and effector coding capacity across Cochliobolus pathogens.</title>
        <authorList>
            <person name="Condon B.J."/>
            <person name="Leng Y."/>
            <person name="Wu D."/>
            <person name="Bushley K.E."/>
            <person name="Ohm R.A."/>
            <person name="Otillar R."/>
            <person name="Martin J."/>
            <person name="Schackwitz W."/>
            <person name="Grimwood J."/>
            <person name="MohdZainudin N."/>
            <person name="Xue C."/>
            <person name="Wang R."/>
            <person name="Manning V.A."/>
            <person name="Dhillon B."/>
            <person name="Tu Z.J."/>
            <person name="Steffenson B.J."/>
            <person name="Salamov A."/>
            <person name="Sun H."/>
            <person name="Lowry S."/>
            <person name="LaButti K."/>
            <person name="Han J."/>
            <person name="Copeland A."/>
            <person name="Lindquist E."/>
            <person name="Barry K."/>
            <person name="Schmutz J."/>
            <person name="Baker S.E."/>
            <person name="Ciuffetti L.M."/>
            <person name="Grigoriev I.V."/>
            <person name="Zhong S."/>
            <person name="Turgeon B.G."/>
        </authorList>
    </citation>
    <scope>NUCLEOTIDE SEQUENCE [LARGE SCALE GENOMIC DNA]</scope>
    <source>
        <strain evidence="1 2">26-R-13</strain>
    </source>
</reference>
<protein>
    <submittedName>
        <fullName evidence="1">Uncharacterized protein</fullName>
    </submittedName>
</protein>
<organism evidence="1 2">
    <name type="scientific">Cochliobolus carbonum (strain 26-R-13)</name>
    <name type="common">Maize leaf spot fungus</name>
    <name type="synonym">Bipolaris zeicola</name>
    <dbReference type="NCBI Taxonomy" id="930089"/>
    <lineage>
        <taxon>Eukaryota</taxon>
        <taxon>Fungi</taxon>
        <taxon>Dikarya</taxon>
        <taxon>Ascomycota</taxon>
        <taxon>Pezizomycotina</taxon>
        <taxon>Dothideomycetes</taxon>
        <taxon>Pleosporomycetidae</taxon>
        <taxon>Pleosporales</taxon>
        <taxon>Pleosporineae</taxon>
        <taxon>Pleosporaceae</taxon>
        <taxon>Bipolaris</taxon>
    </lineage>
</organism>
<sequence length="80" mass="8694">WRIARRQLRNDSICSQSGSEDAHASVAEARLWISSPMPRCREAFVVPCGVSISSQDCLTANSWTGTTMQCDCSPVGAEFA</sequence>
<dbReference type="KEGG" id="bze:COCCADRAFT_110550"/>
<evidence type="ECO:0000313" key="2">
    <source>
        <dbReference type="Proteomes" id="UP000053841"/>
    </source>
</evidence>
<dbReference type="Proteomes" id="UP000053841">
    <property type="component" value="Unassembled WGS sequence"/>
</dbReference>
<keyword evidence="2" id="KW-1185">Reference proteome</keyword>
<dbReference type="HOGENOM" id="CLU_2596461_0_0_1"/>
<dbReference type="AlphaFoldDB" id="W6XQK9"/>
<dbReference type="GeneID" id="19144120"/>
<gene>
    <name evidence="1" type="ORF">COCCADRAFT_110550</name>
</gene>
<accession>W6XQK9</accession>
<feature type="non-terminal residue" evidence="1">
    <location>
        <position position="1"/>
    </location>
</feature>
<name>W6XQK9_COCC2</name>